<dbReference type="InterPro" id="IPR022894">
    <property type="entry name" value="Oligoribonuclease"/>
</dbReference>
<organism evidence="3 4">
    <name type="scientific">Candolleomyces aberdarensis</name>
    <dbReference type="NCBI Taxonomy" id="2316362"/>
    <lineage>
        <taxon>Eukaryota</taxon>
        <taxon>Fungi</taxon>
        <taxon>Dikarya</taxon>
        <taxon>Basidiomycota</taxon>
        <taxon>Agaricomycotina</taxon>
        <taxon>Agaricomycetes</taxon>
        <taxon>Agaricomycetidae</taxon>
        <taxon>Agaricales</taxon>
        <taxon>Agaricineae</taxon>
        <taxon>Psathyrellaceae</taxon>
        <taxon>Candolleomyces</taxon>
    </lineage>
</organism>
<sequence length="899" mass="101387">MKPKGQDQGKKLKTVQRARKKIKELHSTVESIHKEYKIEISARKLEIANLQVQNTVLQRQKAELEARIKDLFTDKSHYQVYQKSLKKQVKHITQSVEKVERKLSKWKQQRSQMTRKGVYNGHARDLARRLFYAGCAPDKIGTLLQQVSAAFGMTISKTMSARTVRRCVLEAMVASNVQMGYGISKNDSLTFSQDSMSNRNINYQAHHIALKAPDYRSGETDLNPASQHAVRLLRIASTVDHSSEEAAKSWLNLIQDVQAVYQSSPLAKNSSRTLSLRDVALKLKGMNTDHTTTEKATADALKGWKESETMKSLGEDRQEVIMLLQERRRDLIASLGGESEWVRLDPSLRASHEAQLMESLKEEVGRDVYSSLSADQKRSLDMFFWAGYCMHKDQNSFKGGASEMEKAWELHGLTPPILLANKFHADKVQDALDPSRAGKPLSNDEAAAIEASTRGGVKLTALAGAIFNNKDDKKGYGDTHLNHLERELGRGKTCRFPDTSNVRFTTYGAAAAELLKHREFYSNFLVESKYRKQRPGWTNIEKNVYNGLQDLPTLTELAVMTLYAQAVTHPYMRLVRGPGTEKTNVLDLGPLHVQVRDHCQAIMDNPDLLISEMASFKTGSLDGMEWEDGEAMAAVRLLQQSGKVPHLEPMLIAFFRGAQTTWIRFSAEFAPGGLIDESSASEQELAWMPSTNDTNEGALGAYRVYMRNKPSTTLLSYNSQAVVQRNDTLAFMDSIFSEKDHQYIRKVARKLDASGLERKRKEALAAFEKRMAEMKRVKAEAAQRRLLERQIHLSNVKILQLHDIPGLPKLTVTILNEQLNALQEHFGDENVPKRSHRGLKAEKVKYLTEALKRHYSLPHTGQTPVTAQGSTLDTVEEGFNLCLDEIKLEMEEGNESEFQ</sequence>
<keyword evidence="4" id="KW-1185">Reference proteome</keyword>
<dbReference type="OrthoDB" id="3052721at2759"/>
<accession>A0A4Q2DEY6</accession>
<dbReference type="EMBL" id="SDEE01000338">
    <property type="protein sequence ID" value="RXW17466.1"/>
    <property type="molecule type" value="Genomic_DNA"/>
</dbReference>
<keyword evidence="2" id="KW-0175">Coiled coil</keyword>
<evidence type="ECO:0000313" key="3">
    <source>
        <dbReference type="EMBL" id="RXW17466.1"/>
    </source>
</evidence>
<protein>
    <submittedName>
        <fullName evidence="3">Uncharacterized protein</fullName>
    </submittedName>
</protein>
<proteinExistence type="predicted"/>
<evidence type="ECO:0000256" key="1">
    <source>
        <dbReference type="ARBA" id="ARBA00022722"/>
    </source>
</evidence>
<comment type="caution">
    <text evidence="3">The sequence shown here is derived from an EMBL/GenBank/DDBJ whole genome shotgun (WGS) entry which is preliminary data.</text>
</comment>
<name>A0A4Q2DEY6_9AGAR</name>
<feature type="coiled-coil region" evidence="2">
    <location>
        <begin position="15"/>
        <end position="116"/>
    </location>
</feature>
<dbReference type="AlphaFoldDB" id="A0A4Q2DEY6"/>
<evidence type="ECO:0000313" key="4">
    <source>
        <dbReference type="Proteomes" id="UP000290288"/>
    </source>
</evidence>
<evidence type="ECO:0000256" key="2">
    <source>
        <dbReference type="SAM" id="Coils"/>
    </source>
</evidence>
<keyword evidence="1" id="KW-0378">Hydrolase</keyword>
<dbReference type="GO" id="GO:0000175">
    <property type="term" value="F:3'-5'-RNA exonuclease activity"/>
    <property type="evidence" value="ECO:0007669"/>
    <property type="project" value="InterPro"/>
</dbReference>
<dbReference type="STRING" id="2316362.A0A4Q2DEY6"/>
<dbReference type="PANTHER" id="PTHR11046:SF25">
    <property type="match status" value="1"/>
</dbReference>
<dbReference type="Proteomes" id="UP000290288">
    <property type="component" value="Unassembled WGS sequence"/>
</dbReference>
<reference evidence="3 4" key="1">
    <citation type="submission" date="2019-01" db="EMBL/GenBank/DDBJ databases">
        <title>Draft genome sequence of Psathyrella aberdarensis IHI B618.</title>
        <authorList>
            <person name="Buettner E."/>
            <person name="Kellner H."/>
        </authorList>
    </citation>
    <scope>NUCLEOTIDE SEQUENCE [LARGE SCALE GENOMIC DNA]</scope>
    <source>
        <strain evidence="3 4">IHI B618</strain>
    </source>
</reference>
<dbReference type="PANTHER" id="PTHR11046">
    <property type="entry name" value="OLIGORIBONUCLEASE, MITOCHONDRIAL"/>
    <property type="match status" value="1"/>
</dbReference>
<keyword evidence="1" id="KW-0540">Nuclease</keyword>
<gene>
    <name evidence="3" type="ORF">EST38_g8380</name>
</gene>